<comment type="catalytic activity">
    <reaction evidence="20">
        <text>cholesterol + NADPH + O2 + H(+) = 7-dehydrocholesterol + NADP(+) + 2 H2O</text>
        <dbReference type="Rhea" id="RHEA:45024"/>
        <dbReference type="ChEBI" id="CHEBI:15377"/>
        <dbReference type="ChEBI" id="CHEBI:15378"/>
        <dbReference type="ChEBI" id="CHEBI:15379"/>
        <dbReference type="ChEBI" id="CHEBI:16113"/>
        <dbReference type="ChEBI" id="CHEBI:17759"/>
        <dbReference type="ChEBI" id="CHEBI:57783"/>
        <dbReference type="ChEBI" id="CHEBI:58349"/>
        <dbReference type="EC" id="1.14.19.21"/>
    </reaction>
    <physiologicalReaction direction="left-to-right" evidence="20">
        <dbReference type="Rhea" id="RHEA:45025"/>
    </physiologicalReaction>
</comment>
<comment type="subunit">
    <text evidence="18">Homotrimer. The two-component system 3-ketosteroid-9-alpha-monooxygenase is composed of an oxygenase component KshA and a reductase component KshB.</text>
</comment>
<keyword evidence="13" id="KW-0443">Lipid metabolism</keyword>
<dbReference type="EC" id="1.14.19.21" evidence="16"/>
<reference evidence="23 24" key="1">
    <citation type="submission" date="2019-09" db="EMBL/GenBank/DDBJ databases">
        <title>Mumia zhuanghuii sp. nov. isolated from the intestinal contents of plateau pika (Ochotona curzoniae) in the Qinghai-Tibet plateau of China.</title>
        <authorList>
            <person name="Tian Z."/>
        </authorList>
    </citation>
    <scope>NUCLEOTIDE SEQUENCE [LARGE SCALE GENOMIC DNA]</scope>
    <source>
        <strain evidence="24">350</strain>
    </source>
</reference>
<dbReference type="EMBL" id="VDFQ02000003">
    <property type="protein sequence ID" value="KAA1423053.1"/>
    <property type="molecule type" value="Genomic_DNA"/>
</dbReference>
<evidence type="ECO:0000256" key="20">
    <source>
        <dbReference type="ARBA" id="ARBA00049548"/>
    </source>
</evidence>
<comment type="similarity">
    <text evidence="15">Belongs to the cholesterol 7-desaturase family.</text>
</comment>
<dbReference type="SUPFAM" id="SSF55961">
    <property type="entry name" value="Bet v1-like"/>
    <property type="match status" value="1"/>
</dbReference>
<organism evidence="23 24">
    <name type="scientific">Mumia zhuanghuii</name>
    <dbReference type="NCBI Taxonomy" id="2585211"/>
    <lineage>
        <taxon>Bacteria</taxon>
        <taxon>Bacillati</taxon>
        <taxon>Actinomycetota</taxon>
        <taxon>Actinomycetes</taxon>
        <taxon>Propionibacteriales</taxon>
        <taxon>Nocardioidaceae</taxon>
        <taxon>Mumia</taxon>
    </lineage>
</organism>
<accession>A0A5Q6RY85</accession>
<feature type="region of interest" description="Disordered" evidence="21">
    <location>
        <begin position="1"/>
        <end position="56"/>
    </location>
</feature>
<dbReference type="GO" id="GO:0004497">
    <property type="term" value="F:monooxygenase activity"/>
    <property type="evidence" value="ECO:0007669"/>
    <property type="project" value="UniProtKB-ARBA"/>
</dbReference>
<dbReference type="GO" id="GO:0046872">
    <property type="term" value="F:metal ion binding"/>
    <property type="evidence" value="ECO:0007669"/>
    <property type="project" value="UniProtKB-KW"/>
</dbReference>
<dbReference type="InterPro" id="IPR045605">
    <property type="entry name" value="KshA-like_C"/>
</dbReference>
<dbReference type="CDD" id="cd03469">
    <property type="entry name" value="Rieske_RO_Alpha_N"/>
    <property type="match status" value="1"/>
</dbReference>
<dbReference type="Pfam" id="PF00355">
    <property type="entry name" value="Rieske"/>
    <property type="match status" value="1"/>
</dbReference>
<dbReference type="GO" id="GO:0016042">
    <property type="term" value="P:lipid catabolic process"/>
    <property type="evidence" value="ECO:0007669"/>
    <property type="project" value="UniProtKB-KW"/>
</dbReference>
<comment type="catalytic activity">
    <reaction evidence="19">
        <text>cholesterol + NADH + O2 + H(+) = 7-dehydrocholesterol + NAD(+) + 2 H2O</text>
        <dbReference type="Rhea" id="RHEA:51644"/>
        <dbReference type="ChEBI" id="CHEBI:15377"/>
        <dbReference type="ChEBI" id="CHEBI:15378"/>
        <dbReference type="ChEBI" id="CHEBI:15379"/>
        <dbReference type="ChEBI" id="CHEBI:16113"/>
        <dbReference type="ChEBI" id="CHEBI:17759"/>
        <dbReference type="ChEBI" id="CHEBI:57540"/>
        <dbReference type="ChEBI" id="CHEBI:57945"/>
        <dbReference type="EC" id="1.14.19.21"/>
    </reaction>
    <physiologicalReaction direction="left-to-right" evidence="19">
        <dbReference type="Rhea" id="RHEA:51645"/>
    </physiologicalReaction>
</comment>
<dbReference type="GO" id="GO:0051537">
    <property type="term" value="F:2 iron, 2 sulfur cluster binding"/>
    <property type="evidence" value="ECO:0007669"/>
    <property type="project" value="UniProtKB-KW"/>
</dbReference>
<evidence type="ECO:0000313" key="24">
    <source>
        <dbReference type="Proteomes" id="UP000307768"/>
    </source>
</evidence>
<dbReference type="GO" id="GO:0008203">
    <property type="term" value="P:cholesterol metabolic process"/>
    <property type="evidence" value="ECO:0007669"/>
    <property type="project" value="InterPro"/>
</dbReference>
<evidence type="ECO:0000256" key="17">
    <source>
        <dbReference type="ARBA" id="ARBA00030944"/>
    </source>
</evidence>
<evidence type="ECO:0000256" key="3">
    <source>
        <dbReference type="ARBA" id="ARBA00004972"/>
    </source>
</evidence>
<keyword evidence="7" id="KW-0442">Lipid degradation</keyword>
<protein>
    <recommendedName>
        <fullName evidence="16">cholesterol 7-desaturase</fullName>
        <ecNumber evidence="16">1.14.19.21</ecNumber>
    </recommendedName>
    <alternativeName>
        <fullName evidence="17">Rieske-type oxygenase</fullName>
    </alternativeName>
</protein>
<evidence type="ECO:0000256" key="21">
    <source>
        <dbReference type="SAM" id="MobiDB-lite"/>
    </source>
</evidence>
<keyword evidence="6" id="KW-0479">Metal-binding</keyword>
<evidence type="ECO:0000256" key="10">
    <source>
        <dbReference type="ARBA" id="ARBA00023004"/>
    </source>
</evidence>
<dbReference type="Proteomes" id="UP000307768">
    <property type="component" value="Unassembled WGS sequence"/>
</dbReference>
<dbReference type="GO" id="GO:0016020">
    <property type="term" value="C:membrane"/>
    <property type="evidence" value="ECO:0007669"/>
    <property type="project" value="UniProtKB-SubCell"/>
</dbReference>
<dbReference type="AlphaFoldDB" id="A0A5Q6RY85"/>
<dbReference type="PANTHER" id="PTHR21266">
    <property type="entry name" value="IRON-SULFUR DOMAIN CONTAINING PROTEIN"/>
    <property type="match status" value="1"/>
</dbReference>
<dbReference type="Gene3D" id="2.102.10.10">
    <property type="entry name" value="Rieske [2Fe-2S] iron-sulphur domain"/>
    <property type="match status" value="1"/>
</dbReference>
<dbReference type="PANTHER" id="PTHR21266:SF32">
    <property type="entry name" value="CHOLESTEROL 7-DESATURASE NVD"/>
    <property type="match status" value="1"/>
</dbReference>
<comment type="subcellular location">
    <subcellularLocation>
        <location evidence="2">Membrane</location>
    </subcellularLocation>
</comment>
<evidence type="ECO:0000256" key="1">
    <source>
        <dbReference type="ARBA" id="ARBA00001962"/>
    </source>
</evidence>
<feature type="compositionally biased region" description="Basic and acidic residues" evidence="21">
    <location>
        <begin position="1"/>
        <end position="24"/>
    </location>
</feature>
<evidence type="ECO:0000256" key="8">
    <source>
        <dbReference type="ARBA" id="ARBA00022989"/>
    </source>
</evidence>
<comment type="pathway">
    <text evidence="3">Hormone biosynthesis.</text>
</comment>
<evidence type="ECO:0000256" key="4">
    <source>
        <dbReference type="ARBA" id="ARBA00022692"/>
    </source>
</evidence>
<dbReference type="GO" id="GO:0170056">
    <property type="term" value="F:cholesterol 7-desaturase [NAD(P)H] activity"/>
    <property type="evidence" value="ECO:0007669"/>
    <property type="project" value="UniProtKB-EC"/>
</dbReference>
<keyword evidence="10" id="KW-0408">Iron</keyword>
<keyword evidence="13" id="KW-0753">Steroid metabolism</keyword>
<evidence type="ECO:0000256" key="2">
    <source>
        <dbReference type="ARBA" id="ARBA00004370"/>
    </source>
</evidence>
<proteinExistence type="inferred from homology"/>
<keyword evidence="4" id="KW-0812">Transmembrane</keyword>
<dbReference type="PROSITE" id="PS51296">
    <property type="entry name" value="RIESKE"/>
    <property type="match status" value="1"/>
</dbReference>
<keyword evidence="8" id="KW-1133">Transmembrane helix</keyword>
<evidence type="ECO:0000256" key="19">
    <source>
        <dbReference type="ARBA" id="ARBA00047853"/>
    </source>
</evidence>
<evidence type="ECO:0000256" key="12">
    <source>
        <dbReference type="ARBA" id="ARBA00023136"/>
    </source>
</evidence>
<dbReference type="OrthoDB" id="5243643at2"/>
<gene>
    <name evidence="23" type="ORF">FE697_013035</name>
</gene>
<evidence type="ECO:0000256" key="15">
    <source>
        <dbReference type="ARBA" id="ARBA00025729"/>
    </source>
</evidence>
<dbReference type="Pfam" id="PF19298">
    <property type="entry name" value="KshA_C"/>
    <property type="match status" value="1"/>
</dbReference>
<evidence type="ECO:0000256" key="5">
    <source>
        <dbReference type="ARBA" id="ARBA00022714"/>
    </source>
</evidence>
<dbReference type="GO" id="GO:0005737">
    <property type="term" value="C:cytoplasm"/>
    <property type="evidence" value="ECO:0007669"/>
    <property type="project" value="TreeGrafter"/>
</dbReference>
<evidence type="ECO:0000256" key="16">
    <source>
        <dbReference type="ARBA" id="ARBA00026095"/>
    </source>
</evidence>
<keyword evidence="12" id="KW-0472">Membrane</keyword>
<dbReference type="Gene3D" id="3.90.380.10">
    <property type="entry name" value="Naphthalene 1,2-dioxygenase Alpha Subunit, Chain A, domain 1"/>
    <property type="match status" value="1"/>
</dbReference>
<evidence type="ECO:0000256" key="18">
    <source>
        <dbReference type="ARBA" id="ARBA00046982"/>
    </source>
</evidence>
<evidence type="ECO:0000313" key="23">
    <source>
        <dbReference type="EMBL" id="KAA1423053.1"/>
    </source>
</evidence>
<dbReference type="InterPro" id="IPR036922">
    <property type="entry name" value="Rieske_2Fe-2S_sf"/>
</dbReference>
<feature type="compositionally biased region" description="Basic and acidic residues" evidence="21">
    <location>
        <begin position="32"/>
        <end position="51"/>
    </location>
</feature>
<keyword evidence="9" id="KW-0560">Oxidoreductase</keyword>
<name>A0A5Q6RY85_9ACTN</name>
<evidence type="ECO:0000256" key="13">
    <source>
        <dbReference type="ARBA" id="ARBA00023221"/>
    </source>
</evidence>
<evidence type="ECO:0000256" key="14">
    <source>
        <dbReference type="ARBA" id="ARBA00025712"/>
    </source>
</evidence>
<dbReference type="SUPFAM" id="SSF50022">
    <property type="entry name" value="ISP domain"/>
    <property type="match status" value="1"/>
</dbReference>
<comment type="caution">
    <text evidence="23">The sequence shown here is derived from an EMBL/GenBank/DDBJ whole genome shotgun (WGS) entry which is preliminary data.</text>
</comment>
<evidence type="ECO:0000259" key="22">
    <source>
        <dbReference type="PROSITE" id="PS51296"/>
    </source>
</evidence>
<keyword evidence="5" id="KW-0001">2Fe-2S</keyword>
<evidence type="ECO:0000256" key="6">
    <source>
        <dbReference type="ARBA" id="ARBA00022723"/>
    </source>
</evidence>
<sequence length="457" mass="51886">MARGHEVTVVPERHPVSHEDEHAVQRQLAPSRHGDGDDRPRDVVHQDHVGRPSDLSCSGHCVPSPLADDGGPFDSALVVPHYNQLTSGLGLHEFGDVRMKDWPYDVFATGWYQIGYSAELAPGDVRPVKFFDQELVLFRSERGEVSLLDAYCAHLGAHLGHGGQVKGDCIECPFHGWLWNTDGSLEGIPYAPNATRKVALDRWHTAEVQGLLLVWYDGHGRAPFWEYPGVPEYGDQENFYPIYPYGADHVGVRKIITQMPIENTPDYFHFPLVHGTGQPGRPLLWEEKGEYLHTRMGYWFGYGKSTTWLTPDGPVDGETETEAWGLGLSLARFHIGDFITAQMTATTPVDKEHSQIFCTMAVSREPGSSMDDPPTGRAEQMLRFQDAQIRRDFAIWENQKYIEHPPYAGGEEIYYSAFRRWSKQFYFDKPYRDGKRLEGDQRKAEDWTVPVYDHNPV</sequence>
<evidence type="ECO:0000256" key="7">
    <source>
        <dbReference type="ARBA" id="ARBA00022963"/>
    </source>
</evidence>
<evidence type="ECO:0000256" key="9">
    <source>
        <dbReference type="ARBA" id="ARBA00023002"/>
    </source>
</evidence>
<feature type="domain" description="Rieske" evidence="22">
    <location>
        <begin position="112"/>
        <end position="214"/>
    </location>
</feature>
<dbReference type="InterPro" id="IPR017941">
    <property type="entry name" value="Rieske_2Fe-2S"/>
</dbReference>
<comment type="cofactor">
    <cofactor evidence="1">
        <name>Fe cation</name>
        <dbReference type="ChEBI" id="CHEBI:24875"/>
    </cofactor>
</comment>
<comment type="pathway">
    <text evidence="14">Steroid hormone biosynthesis; dafachronic acid biosynthesis.</text>
</comment>
<keyword evidence="11" id="KW-0411">Iron-sulfur</keyword>
<dbReference type="InterPro" id="IPR050584">
    <property type="entry name" value="Cholesterol_7-desaturase"/>
</dbReference>
<evidence type="ECO:0000256" key="11">
    <source>
        <dbReference type="ARBA" id="ARBA00023014"/>
    </source>
</evidence>